<comment type="caution">
    <text evidence="8">The sequence shown here is derived from an EMBL/GenBank/DDBJ whole genome shotgun (WGS) entry which is preliminary data.</text>
</comment>
<feature type="transmembrane region" description="Helical" evidence="6">
    <location>
        <begin position="233"/>
        <end position="254"/>
    </location>
</feature>
<evidence type="ECO:0000256" key="6">
    <source>
        <dbReference type="SAM" id="Phobius"/>
    </source>
</evidence>
<dbReference type="GO" id="GO:0022857">
    <property type="term" value="F:transmembrane transporter activity"/>
    <property type="evidence" value="ECO:0007669"/>
    <property type="project" value="InterPro"/>
</dbReference>
<keyword evidence="9" id="KW-1185">Reference proteome</keyword>
<evidence type="ECO:0000256" key="1">
    <source>
        <dbReference type="ARBA" id="ARBA00004651"/>
    </source>
</evidence>
<dbReference type="InterPro" id="IPR050189">
    <property type="entry name" value="MFS_Efflux_Transporters"/>
</dbReference>
<organism evidence="8 9">
    <name type="scientific">Nocardia tenerifensis</name>
    <dbReference type="NCBI Taxonomy" id="228006"/>
    <lineage>
        <taxon>Bacteria</taxon>
        <taxon>Bacillati</taxon>
        <taxon>Actinomycetota</taxon>
        <taxon>Actinomycetes</taxon>
        <taxon>Mycobacteriales</taxon>
        <taxon>Nocardiaceae</taxon>
        <taxon>Nocardia</taxon>
    </lineage>
</organism>
<feature type="transmembrane region" description="Helical" evidence="6">
    <location>
        <begin position="387"/>
        <end position="408"/>
    </location>
</feature>
<proteinExistence type="predicted"/>
<evidence type="ECO:0000313" key="8">
    <source>
        <dbReference type="EMBL" id="PXX70594.1"/>
    </source>
</evidence>
<evidence type="ECO:0000313" key="9">
    <source>
        <dbReference type="Proteomes" id="UP000247569"/>
    </source>
</evidence>
<dbReference type="RefSeq" id="WP_110293288.1">
    <property type="nucleotide sequence ID" value="NZ_QJKF01000001.1"/>
</dbReference>
<sequence>MSAIRRRLIKATPQNDQAAAEPGASKRLPIGVYVLGISVFALGTSEFIVSGLVDQIAGSLGVSVPQVGQLITAFAIGMLVGAPTMAVLTLGRDRKTVMVAAVIVFCVSDLLTVIPVFPMMFAMRLIAAVACATALTVAQVMAVALAGPGRMPQAIAVILGGMTLANVAGVPLGSLIGAQFSWQVIFVLIGVMSAVGATLVTVFVPRLPRDRGPEVRLRTLVARELRSLVQTRVFVALATTVLFETALFSVYAYVQPILIEASGIDVHRVPIVLFLFGIGLFVGNTLGGRLAQWSAMKNVIGSLTAMIIMMLVLRAVVHHSVAAAIAITVLGVCAFSMTAALSSRVIGFAVGAPTLAVAIVMSAFNIGNAIGPAIGGVVIAHRAIEDVIWVGVIVASLALATAFVSVAIERRDVYAPTQ</sequence>
<feature type="transmembrane region" description="Helical" evidence="6">
    <location>
        <begin position="125"/>
        <end position="147"/>
    </location>
</feature>
<feature type="transmembrane region" description="Helical" evidence="6">
    <location>
        <begin position="154"/>
        <end position="176"/>
    </location>
</feature>
<reference evidence="8 9" key="1">
    <citation type="submission" date="2018-05" db="EMBL/GenBank/DDBJ databases">
        <title>Genomic Encyclopedia of Type Strains, Phase IV (KMG-IV): sequencing the most valuable type-strain genomes for metagenomic binning, comparative biology and taxonomic classification.</title>
        <authorList>
            <person name="Goeker M."/>
        </authorList>
    </citation>
    <scope>NUCLEOTIDE SEQUENCE [LARGE SCALE GENOMIC DNA]</scope>
    <source>
        <strain evidence="8 9">DSM 44704</strain>
    </source>
</reference>
<dbReference type="EMBL" id="QJKF01000001">
    <property type="protein sequence ID" value="PXX70594.1"/>
    <property type="molecule type" value="Genomic_DNA"/>
</dbReference>
<evidence type="ECO:0000256" key="5">
    <source>
        <dbReference type="ARBA" id="ARBA00023136"/>
    </source>
</evidence>
<evidence type="ECO:0000256" key="4">
    <source>
        <dbReference type="ARBA" id="ARBA00022989"/>
    </source>
</evidence>
<keyword evidence="3 6" id="KW-0812">Transmembrane</keyword>
<feature type="transmembrane region" description="Helical" evidence="6">
    <location>
        <begin position="70"/>
        <end position="90"/>
    </location>
</feature>
<dbReference type="PANTHER" id="PTHR43124">
    <property type="entry name" value="PURINE EFFLUX PUMP PBUE"/>
    <property type="match status" value="1"/>
</dbReference>
<dbReference type="GO" id="GO:0005886">
    <property type="term" value="C:plasma membrane"/>
    <property type="evidence" value="ECO:0007669"/>
    <property type="project" value="UniProtKB-SubCell"/>
</dbReference>
<dbReference type="InterPro" id="IPR011701">
    <property type="entry name" value="MFS"/>
</dbReference>
<dbReference type="Gene3D" id="1.20.1250.20">
    <property type="entry name" value="MFS general substrate transporter like domains"/>
    <property type="match status" value="1"/>
</dbReference>
<dbReference type="InterPro" id="IPR036259">
    <property type="entry name" value="MFS_trans_sf"/>
</dbReference>
<evidence type="ECO:0000256" key="3">
    <source>
        <dbReference type="ARBA" id="ARBA00022692"/>
    </source>
</evidence>
<dbReference type="SUPFAM" id="SSF103473">
    <property type="entry name" value="MFS general substrate transporter"/>
    <property type="match status" value="1"/>
</dbReference>
<keyword evidence="4 6" id="KW-1133">Transmembrane helix</keyword>
<feature type="transmembrane region" description="Helical" evidence="6">
    <location>
        <begin position="30"/>
        <end position="50"/>
    </location>
</feature>
<feature type="transmembrane region" description="Helical" evidence="6">
    <location>
        <begin position="348"/>
        <end position="367"/>
    </location>
</feature>
<feature type="transmembrane region" description="Helical" evidence="6">
    <location>
        <begin position="299"/>
        <end position="317"/>
    </location>
</feature>
<dbReference type="OrthoDB" id="9814237at2"/>
<dbReference type="Pfam" id="PF07690">
    <property type="entry name" value="MFS_1"/>
    <property type="match status" value="1"/>
</dbReference>
<keyword evidence="2" id="KW-1003">Cell membrane</keyword>
<dbReference type="Proteomes" id="UP000247569">
    <property type="component" value="Unassembled WGS sequence"/>
</dbReference>
<feature type="domain" description="Major facilitator superfamily (MFS) profile" evidence="7">
    <location>
        <begin position="31"/>
        <end position="413"/>
    </location>
</feature>
<dbReference type="CDD" id="cd17324">
    <property type="entry name" value="MFS_NepI_like"/>
    <property type="match status" value="1"/>
</dbReference>
<gene>
    <name evidence="8" type="ORF">DFR70_10113</name>
</gene>
<accession>A0A318KXD4</accession>
<dbReference type="PANTHER" id="PTHR43124:SF3">
    <property type="entry name" value="CHLORAMPHENICOL EFFLUX PUMP RV0191"/>
    <property type="match status" value="1"/>
</dbReference>
<evidence type="ECO:0000259" key="7">
    <source>
        <dbReference type="PROSITE" id="PS50850"/>
    </source>
</evidence>
<feature type="transmembrane region" description="Helical" evidence="6">
    <location>
        <begin position="323"/>
        <end position="341"/>
    </location>
</feature>
<feature type="transmembrane region" description="Helical" evidence="6">
    <location>
        <begin position="182"/>
        <end position="204"/>
    </location>
</feature>
<dbReference type="InterPro" id="IPR020846">
    <property type="entry name" value="MFS_dom"/>
</dbReference>
<protein>
    <submittedName>
        <fullName evidence="8">DHA1 family chloramphenicol resistance protein-like MFS transporter</fullName>
    </submittedName>
</protein>
<keyword evidence="5 6" id="KW-0472">Membrane</keyword>
<dbReference type="PROSITE" id="PS50850">
    <property type="entry name" value="MFS"/>
    <property type="match status" value="1"/>
</dbReference>
<feature type="transmembrane region" description="Helical" evidence="6">
    <location>
        <begin position="97"/>
        <end position="119"/>
    </location>
</feature>
<evidence type="ECO:0000256" key="2">
    <source>
        <dbReference type="ARBA" id="ARBA00022475"/>
    </source>
</evidence>
<name>A0A318KXD4_9NOCA</name>
<comment type="subcellular location">
    <subcellularLocation>
        <location evidence="1">Cell membrane</location>
        <topology evidence="1">Multi-pass membrane protein</topology>
    </subcellularLocation>
</comment>
<dbReference type="AlphaFoldDB" id="A0A318KXD4"/>
<feature type="transmembrane region" description="Helical" evidence="6">
    <location>
        <begin position="266"/>
        <end position="287"/>
    </location>
</feature>